<sequence length="721" mass="82671">MLVNEAWLTIWPLTKYLCSTPRTSDHAPLILQGHEMQREVTMFRFENFLTKLPSFLSSVKDVWRHHIVGTSMYALTRKLKALKPVLRGIRKHQGDLSQNVTSQQIFCGDQCSKIFHRKINAKRAAQRVYQIQNSEGILLTNYSDVVKEFVSYYQLLFGGTRKTDQVDLTYLQPFAKHIISEAETEQIISPIQRQEIKDALFDIAEDSAPGPDGFSSGFFKASWTNIATNVLLAQELLAGYKQKKMPPRCTIKVDLQKAYDMVDWDYLLAVLRMFKFPDLHSVSVLKEGLLEFKELSGLQANAQKSQIIISKAGAQQLPQILTMLGFSQGHLPIKYLGVPLISSKLSIADCTPLLQKIESRITGWNQLNLSYAGVVKMIEMKLKGFLWRGSTGSGGYKVSWDLVCQPISHGGLGIRNVQSMNQALMAKHLWQVVTNQRDSIWVTWVLLYRLKHHTVWSYRGTGGSWCWKKLMKLRCQLIKGLKFRVDSWLNVVIDRDNWNWPSQAHTDIAEIISNLPPIHNGSNDQVVWKNSSGMFSTTEAYLLFSSITDPVPWASLLRGPFTTPRHKFILWLAILGRLSTLDKPWCNSSNQRCILCDQNHVESHQHLFFKCTYAKTCLQILKVKVKFTWPHSDWSTGITWASKKWRGSHFLNAAARALLASLVYFIWMERNGRRFQGKATSAEGLSKLIIEHVRLRIISEEIRPSIQAFNLYRIWHIAWFV</sequence>
<evidence type="ECO:0000313" key="2">
    <source>
        <dbReference type="EMBL" id="KAL0289059.1"/>
    </source>
</evidence>
<dbReference type="PANTHER" id="PTHR33116">
    <property type="entry name" value="REVERSE TRANSCRIPTASE ZINC-BINDING DOMAIN-CONTAINING PROTEIN-RELATED-RELATED"/>
    <property type="match status" value="1"/>
</dbReference>
<comment type="caution">
    <text evidence="2">The sequence shown here is derived from an EMBL/GenBank/DDBJ whole genome shotgun (WGS) entry which is preliminary data.</text>
</comment>
<dbReference type="Pfam" id="PF13966">
    <property type="entry name" value="zf-RVT"/>
    <property type="match status" value="1"/>
</dbReference>
<protein>
    <recommendedName>
        <fullName evidence="1">Reverse transcriptase zinc-binding domain-containing protein</fullName>
    </recommendedName>
</protein>
<dbReference type="InterPro" id="IPR026960">
    <property type="entry name" value="RVT-Znf"/>
</dbReference>
<dbReference type="EMBL" id="JACGWM010001711">
    <property type="protein sequence ID" value="KAL0289059.1"/>
    <property type="molecule type" value="Genomic_DNA"/>
</dbReference>
<reference evidence="2" key="1">
    <citation type="submission" date="2020-06" db="EMBL/GenBank/DDBJ databases">
        <authorList>
            <person name="Li T."/>
            <person name="Hu X."/>
            <person name="Zhang T."/>
            <person name="Song X."/>
            <person name="Zhang H."/>
            <person name="Dai N."/>
            <person name="Sheng W."/>
            <person name="Hou X."/>
            <person name="Wei L."/>
        </authorList>
    </citation>
    <scope>NUCLEOTIDE SEQUENCE</scope>
    <source>
        <strain evidence="2">KEN8</strain>
        <tissue evidence="2">Leaf</tissue>
    </source>
</reference>
<feature type="domain" description="Reverse transcriptase zinc-binding" evidence="1">
    <location>
        <begin position="535"/>
        <end position="616"/>
    </location>
</feature>
<reference evidence="2" key="2">
    <citation type="journal article" date="2024" name="Plant">
        <title>Genomic evolution and insights into agronomic trait innovations of Sesamum species.</title>
        <authorList>
            <person name="Miao H."/>
            <person name="Wang L."/>
            <person name="Qu L."/>
            <person name="Liu H."/>
            <person name="Sun Y."/>
            <person name="Le M."/>
            <person name="Wang Q."/>
            <person name="Wei S."/>
            <person name="Zheng Y."/>
            <person name="Lin W."/>
            <person name="Duan Y."/>
            <person name="Cao H."/>
            <person name="Xiong S."/>
            <person name="Wang X."/>
            <person name="Wei L."/>
            <person name="Li C."/>
            <person name="Ma Q."/>
            <person name="Ju M."/>
            <person name="Zhao R."/>
            <person name="Li G."/>
            <person name="Mu C."/>
            <person name="Tian Q."/>
            <person name="Mei H."/>
            <person name="Zhang T."/>
            <person name="Gao T."/>
            <person name="Zhang H."/>
        </authorList>
    </citation>
    <scope>NUCLEOTIDE SEQUENCE</scope>
    <source>
        <strain evidence="2">KEN8</strain>
    </source>
</reference>
<dbReference type="PANTHER" id="PTHR33116:SF84">
    <property type="entry name" value="RNA-DIRECTED DNA POLYMERASE"/>
    <property type="match status" value="1"/>
</dbReference>
<gene>
    <name evidence="2" type="ORF">Scaly_2713300</name>
</gene>
<dbReference type="AlphaFoldDB" id="A0AAW2J3P3"/>
<evidence type="ECO:0000259" key="1">
    <source>
        <dbReference type="Pfam" id="PF13966"/>
    </source>
</evidence>
<accession>A0AAW2J3P3</accession>
<name>A0AAW2J3P3_9LAMI</name>
<proteinExistence type="predicted"/>
<organism evidence="2">
    <name type="scientific">Sesamum calycinum</name>
    <dbReference type="NCBI Taxonomy" id="2727403"/>
    <lineage>
        <taxon>Eukaryota</taxon>
        <taxon>Viridiplantae</taxon>
        <taxon>Streptophyta</taxon>
        <taxon>Embryophyta</taxon>
        <taxon>Tracheophyta</taxon>
        <taxon>Spermatophyta</taxon>
        <taxon>Magnoliopsida</taxon>
        <taxon>eudicotyledons</taxon>
        <taxon>Gunneridae</taxon>
        <taxon>Pentapetalae</taxon>
        <taxon>asterids</taxon>
        <taxon>lamiids</taxon>
        <taxon>Lamiales</taxon>
        <taxon>Pedaliaceae</taxon>
        <taxon>Sesamum</taxon>
    </lineage>
</organism>